<accession>A0A0B7GUQ6</accession>
<evidence type="ECO:0000313" key="5">
    <source>
        <dbReference type="Proteomes" id="UP000323594"/>
    </source>
</evidence>
<dbReference type="Gene3D" id="3.30.460.10">
    <property type="entry name" value="Beta Polymerase, domain 2"/>
    <property type="match status" value="1"/>
</dbReference>
<evidence type="ECO:0000313" key="3">
    <source>
        <dbReference type="EMBL" id="QEJ98049.1"/>
    </source>
</evidence>
<keyword evidence="4" id="KW-1185">Reference proteome</keyword>
<reference evidence="3 5" key="3">
    <citation type="submission" date="2019-08" db="EMBL/GenBank/DDBJ databases">
        <authorList>
            <person name="Kuhnert P."/>
        </authorList>
    </citation>
    <scope>NUCLEOTIDE SEQUENCE [LARGE SCALE GENOMIC DNA]</scope>
    <source>
        <strain evidence="3 5">B36.5</strain>
    </source>
</reference>
<dbReference type="CDD" id="cd05403">
    <property type="entry name" value="NT_KNTase_like"/>
    <property type="match status" value="1"/>
</dbReference>
<dbReference type="AlphaFoldDB" id="A0A0B7GUQ6"/>
<dbReference type="Proteomes" id="UP000323594">
    <property type="component" value="Chromosome"/>
</dbReference>
<dbReference type="EMBL" id="CDNC01000001">
    <property type="protein sequence ID" value="CEM60421.1"/>
    <property type="molecule type" value="Genomic_DNA"/>
</dbReference>
<proteinExistence type="predicted"/>
<reference evidence="4" key="1">
    <citation type="submission" date="2015-01" db="EMBL/GenBank/DDBJ databases">
        <authorList>
            <person name="Manzoor Shahid"/>
            <person name="Zubair Saima"/>
        </authorList>
    </citation>
    <scope>NUCLEOTIDE SEQUENCE [LARGE SCALE GENOMIC DNA]</scope>
    <source>
        <strain evidence="4">V1</strain>
    </source>
</reference>
<dbReference type="EMBL" id="CP042817">
    <property type="protein sequence ID" value="QEJ98049.1"/>
    <property type="molecule type" value="Genomic_DNA"/>
</dbReference>
<dbReference type="SUPFAM" id="SSF81301">
    <property type="entry name" value="Nucleotidyltransferase"/>
    <property type="match status" value="1"/>
</dbReference>
<name>A0A0B7GUQ6_TREPH</name>
<evidence type="ECO:0000259" key="1">
    <source>
        <dbReference type="Pfam" id="PF18765"/>
    </source>
</evidence>
<dbReference type="OrthoDB" id="9803106at2"/>
<dbReference type="Pfam" id="PF18765">
    <property type="entry name" value="Polbeta"/>
    <property type="match status" value="1"/>
</dbReference>
<feature type="domain" description="Polymerase beta nucleotidyltransferase" evidence="1">
    <location>
        <begin position="13"/>
        <end position="99"/>
    </location>
</feature>
<organism evidence="2 4">
    <name type="scientific">Treponema phagedenis</name>
    <dbReference type="NCBI Taxonomy" id="162"/>
    <lineage>
        <taxon>Bacteria</taxon>
        <taxon>Pseudomonadati</taxon>
        <taxon>Spirochaetota</taxon>
        <taxon>Spirochaetia</taxon>
        <taxon>Spirochaetales</taxon>
        <taxon>Treponemataceae</taxon>
        <taxon>Treponema</taxon>
    </lineage>
</organism>
<dbReference type="GeneID" id="57753545"/>
<evidence type="ECO:0000313" key="2">
    <source>
        <dbReference type="EMBL" id="CEM60421.1"/>
    </source>
</evidence>
<sequence>MSFDLTETQKNILIEILKKHIKKGEIIIFGSRAKQSNTEHSDVDIAIRNGAFLKGSSICSLCDELDESDFPYLTDVLEYEKLENPALKEHIDSAGKVLVVI</sequence>
<evidence type="ECO:0000313" key="4">
    <source>
        <dbReference type="Proteomes" id="UP000042527"/>
    </source>
</evidence>
<dbReference type="RefSeq" id="WP_044634197.1">
    <property type="nucleotide sequence ID" value="NZ_CDNC01000001.1"/>
</dbReference>
<dbReference type="InterPro" id="IPR043519">
    <property type="entry name" value="NT_sf"/>
</dbReference>
<dbReference type="InterPro" id="IPR041633">
    <property type="entry name" value="Polbeta"/>
</dbReference>
<dbReference type="Proteomes" id="UP000042527">
    <property type="component" value="Unassembled WGS sequence"/>
</dbReference>
<gene>
    <name evidence="3" type="ORF">FUT82_08600</name>
    <name evidence="2" type="ORF">TPHV1_10089</name>
</gene>
<reference evidence="2" key="2">
    <citation type="submission" date="2015-01" db="EMBL/GenBank/DDBJ databases">
        <authorList>
            <person name="Xiang T."/>
            <person name="Song Y."/>
            <person name="Huang L."/>
            <person name="Wang B."/>
            <person name="Wu P."/>
        </authorList>
    </citation>
    <scope>NUCLEOTIDE SEQUENCE [LARGE SCALE GENOMIC DNA]</scope>
    <source>
        <strain evidence="2">V1</strain>
    </source>
</reference>
<protein>
    <submittedName>
        <fullName evidence="3">Nucleotidyltransferase domain-containing protein</fullName>
    </submittedName>
</protein>